<organism evidence="3 4">
    <name type="scientific">Paraphoma chrysanthemicola</name>
    <dbReference type="NCBI Taxonomy" id="798071"/>
    <lineage>
        <taxon>Eukaryota</taxon>
        <taxon>Fungi</taxon>
        <taxon>Dikarya</taxon>
        <taxon>Ascomycota</taxon>
        <taxon>Pezizomycotina</taxon>
        <taxon>Dothideomycetes</taxon>
        <taxon>Pleosporomycetidae</taxon>
        <taxon>Pleosporales</taxon>
        <taxon>Pleosporineae</taxon>
        <taxon>Phaeosphaeriaceae</taxon>
        <taxon>Paraphoma</taxon>
    </lineage>
</organism>
<gene>
    <name evidence="3" type="ORF">FB567DRAFT_71690</name>
</gene>
<feature type="compositionally biased region" description="Polar residues" evidence="1">
    <location>
        <begin position="68"/>
        <end position="83"/>
    </location>
</feature>
<accession>A0A8K0R2Y0</accession>
<dbReference type="Proteomes" id="UP000813461">
    <property type="component" value="Unassembled WGS sequence"/>
</dbReference>
<name>A0A8K0R2Y0_9PLEO</name>
<dbReference type="EMBL" id="JAGMVJ010000011">
    <property type="protein sequence ID" value="KAH7086476.1"/>
    <property type="molecule type" value="Genomic_DNA"/>
</dbReference>
<evidence type="ECO:0000313" key="3">
    <source>
        <dbReference type="EMBL" id="KAH7086476.1"/>
    </source>
</evidence>
<feature type="compositionally biased region" description="Basic and acidic residues" evidence="1">
    <location>
        <begin position="56"/>
        <end position="66"/>
    </location>
</feature>
<evidence type="ECO:0000256" key="2">
    <source>
        <dbReference type="SAM" id="SignalP"/>
    </source>
</evidence>
<reference evidence="3" key="1">
    <citation type="journal article" date="2021" name="Nat. Commun.">
        <title>Genetic determinants of endophytism in the Arabidopsis root mycobiome.</title>
        <authorList>
            <person name="Mesny F."/>
            <person name="Miyauchi S."/>
            <person name="Thiergart T."/>
            <person name="Pickel B."/>
            <person name="Atanasova L."/>
            <person name="Karlsson M."/>
            <person name="Huettel B."/>
            <person name="Barry K.W."/>
            <person name="Haridas S."/>
            <person name="Chen C."/>
            <person name="Bauer D."/>
            <person name="Andreopoulos W."/>
            <person name="Pangilinan J."/>
            <person name="LaButti K."/>
            <person name="Riley R."/>
            <person name="Lipzen A."/>
            <person name="Clum A."/>
            <person name="Drula E."/>
            <person name="Henrissat B."/>
            <person name="Kohler A."/>
            <person name="Grigoriev I.V."/>
            <person name="Martin F.M."/>
            <person name="Hacquard S."/>
        </authorList>
    </citation>
    <scope>NUCLEOTIDE SEQUENCE</scope>
    <source>
        <strain evidence="3">MPI-SDFR-AT-0120</strain>
    </source>
</reference>
<evidence type="ECO:0000313" key="4">
    <source>
        <dbReference type="Proteomes" id="UP000813461"/>
    </source>
</evidence>
<feature type="chain" id="PRO_5035459065" evidence="2">
    <location>
        <begin position="24"/>
        <end position="450"/>
    </location>
</feature>
<proteinExistence type="predicted"/>
<comment type="caution">
    <text evidence="3">The sequence shown here is derived from an EMBL/GenBank/DDBJ whole genome shotgun (WGS) entry which is preliminary data.</text>
</comment>
<evidence type="ECO:0000256" key="1">
    <source>
        <dbReference type="SAM" id="MobiDB-lite"/>
    </source>
</evidence>
<keyword evidence="4" id="KW-1185">Reference proteome</keyword>
<feature type="signal peptide" evidence="2">
    <location>
        <begin position="1"/>
        <end position="23"/>
    </location>
</feature>
<keyword evidence="2" id="KW-0732">Signal</keyword>
<dbReference type="AlphaFoldDB" id="A0A8K0R2Y0"/>
<sequence length="450" mass="49110">MERLLLLCLALLVVPWGQRVAHGAASNYSLALNSSSKYTSTQSGYKINFSQSLESPPHDSHSHKDSFIPNTSHQANSTESTPGHVQYPRTSRGDFSAVPTPTHAVNSNFSGSYNLHSSSDTNATAEEHQRTTLSTAVSSSWSGHNATKYNNITTVHIITSTRYVATNFTSNVTATPVLPASNATSATLTCPITTYSGMPAIREIPGCDFDQAYIDDMFFYDYADRCVASSCSVSLWDALWTYSGPIPTITTTMTIPDLTMTFTNNSYYVHYGTPITKTLIFNGSILDAVPREDPCCGRCSMGVKALEVFYWPDQATAKPEESRETQSLTLGPPNDKQYSFVDDTGFTFVSPSVYLVFSSLRARDKCGTVGQDIHVTTMAFDADEISTIRASTWITEGCGYLGLAITSSITSVPITFADLQGNCTTPNAPWMEWHPDDPMAYMNTADPCHP</sequence>
<feature type="region of interest" description="Disordered" evidence="1">
    <location>
        <begin position="49"/>
        <end position="101"/>
    </location>
</feature>
<protein>
    <submittedName>
        <fullName evidence="3">Uncharacterized protein</fullName>
    </submittedName>
</protein>
<dbReference type="OrthoDB" id="3944128at2759"/>